<proteinExistence type="inferred from homology"/>
<evidence type="ECO:0000313" key="4">
    <source>
        <dbReference type="EMBL" id="WUT48857.1"/>
    </source>
</evidence>
<dbReference type="EMBL" id="CP109011">
    <property type="protein sequence ID" value="WUT48857.1"/>
    <property type="molecule type" value="Genomic_DNA"/>
</dbReference>
<keyword evidence="2" id="KW-0479">Metal-binding</keyword>
<evidence type="ECO:0000259" key="3">
    <source>
        <dbReference type="Pfam" id="PF01557"/>
    </source>
</evidence>
<evidence type="ECO:0000256" key="2">
    <source>
        <dbReference type="ARBA" id="ARBA00022723"/>
    </source>
</evidence>
<dbReference type="InterPro" id="IPR011234">
    <property type="entry name" value="Fumarylacetoacetase-like_C"/>
</dbReference>
<protein>
    <submittedName>
        <fullName evidence="4">Fumarylacetoacetate hydrolase family protein</fullName>
    </submittedName>
</protein>
<reference evidence="4" key="1">
    <citation type="submission" date="2022-10" db="EMBL/GenBank/DDBJ databases">
        <title>The complete genomes of actinobacterial strains from the NBC collection.</title>
        <authorList>
            <person name="Joergensen T.S."/>
            <person name="Alvarez Arevalo M."/>
            <person name="Sterndorff E.B."/>
            <person name="Faurdal D."/>
            <person name="Vuksanovic O."/>
            <person name="Mourched A.-S."/>
            <person name="Charusanti P."/>
            <person name="Shaw S."/>
            <person name="Blin K."/>
            <person name="Weber T."/>
        </authorList>
    </citation>
    <scope>NUCLEOTIDE SEQUENCE</scope>
    <source>
        <strain evidence="4">NBC_00686</strain>
    </source>
</reference>
<dbReference type="Gene3D" id="3.90.850.10">
    <property type="entry name" value="Fumarylacetoacetase-like, C-terminal domain"/>
    <property type="match status" value="1"/>
</dbReference>
<keyword evidence="5" id="KW-1185">Reference proteome</keyword>
<dbReference type="PANTHER" id="PTHR42796">
    <property type="entry name" value="FUMARYLACETOACETATE HYDROLASE DOMAIN-CONTAINING PROTEIN 2A-RELATED"/>
    <property type="match status" value="1"/>
</dbReference>
<evidence type="ECO:0000313" key="5">
    <source>
        <dbReference type="Proteomes" id="UP001432168"/>
    </source>
</evidence>
<dbReference type="Proteomes" id="UP001432168">
    <property type="component" value="Chromosome"/>
</dbReference>
<dbReference type="InterPro" id="IPR051121">
    <property type="entry name" value="FAH"/>
</dbReference>
<evidence type="ECO:0000256" key="1">
    <source>
        <dbReference type="ARBA" id="ARBA00010211"/>
    </source>
</evidence>
<dbReference type="Pfam" id="PF01557">
    <property type="entry name" value="FAA_hydrolase"/>
    <property type="match status" value="1"/>
</dbReference>
<gene>
    <name evidence="4" type="ORF">OG929_44200</name>
</gene>
<organism evidence="4 5">
    <name type="scientific">Streptomyces pseudovenezuelae</name>
    <dbReference type="NCBI Taxonomy" id="67350"/>
    <lineage>
        <taxon>Bacteria</taxon>
        <taxon>Bacillati</taxon>
        <taxon>Actinomycetota</taxon>
        <taxon>Actinomycetes</taxon>
        <taxon>Kitasatosporales</taxon>
        <taxon>Streptomycetaceae</taxon>
        <taxon>Streptomyces</taxon>
        <taxon>Streptomyces aurantiacus group</taxon>
    </lineage>
</organism>
<keyword evidence="4" id="KW-0378">Hydrolase</keyword>
<dbReference type="GO" id="GO:0016787">
    <property type="term" value="F:hydrolase activity"/>
    <property type="evidence" value="ECO:0007669"/>
    <property type="project" value="UniProtKB-KW"/>
</dbReference>
<dbReference type="SUPFAM" id="SSF56529">
    <property type="entry name" value="FAH"/>
    <property type="match status" value="1"/>
</dbReference>
<dbReference type="RefSeq" id="WP_329272419.1">
    <property type="nucleotide sequence ID" value="NZ_CP109011.1"/>
</dbReference>
<comment type="similarity">
    <text evidence="1">Belongs to the FAH family.</text>
</comment>
<sequence>MVTHLAHYRSHGEIRWGVVVDGGLSPLSDTYGTTAELIRHGSDDWRSASRRPVSLHMDDVELLSPVTRPCRVICQGANYRQHAIESGMDPDARAFNLFFDKTDASLTGPRASVARPSHVRLLDYEIELALVLRKEVTEPQEITDKNLHEYVFGVTIANDLSARDVQLPQGQFLKGKSYRGFCPVGPFLAVPEPDEFPLLDGLGLRLEVNGALRQQDSTANMLYRPAETLTELTTFCNLSPGDLLLTGTPHGCTATTPPALLRRLTTALLPEDKLWALFIRTNLKKPYLAPGDVITAAIHNTDRSIDLGVQHTTITTP</sequence>
<name>A0ABZ1XBM0_9ACTN</name>
<feature type="domain" description="Fumarylacetoacetase-like C-terminal" evidence="3">
    <location>
        <begin position="72"/>
        <end position="305"/>
    </location>
</feature>
<dbReference type="PANTHER" id="PTHR42796:SF4">
    <property type="entry name" value="FUMARYLACETOACETATE HYDROLASE DOMAIN-CONTAINING PROTEIN 2A"/>
    <property type="match status" value="1"/>
</dbReference>
<dbReference type="InterPro" id="IPR036663">
    <property type="entry name" value="Fumarylacetoacetase_C_sf"/>
</dbReference>
<accession>A0ABZ1XBM0</accession>